<sequence>MVGFTGVVWFPRGATINSTTLYAGPGPVPMSAASAAWTDLTVLLGAGAAALTAAVGGLGTTWQGPAAGMAYASFGGFGAWLAETIEHAGRMAVTTGAGAAAYTAAALVMPSPVEIAATRAAMAGATLAAASTGVGLGAGVAAAEAAEREMDIRAAMAMDGYEAASTVLSVPAPFRPAPPITIPEHHGLSLVDSAARDLARAAESAGQQTRAAAAEFLETGAVDPGALGDAASAATRAAAVAPAPPTGLSGHGTALAAAGTPAPAVHAAGAPDGAGAVPGRGAVAARAGVYGTGIGGLGGAALAPVASGASAPASGAGRAGPRISGTGEQTPSAARSAVPPRLRPGTAGSGGEDDHEPEERLRALDRIDDGRLVVPAVLGGAAR</sequence>
<evidence type="ECO:0000256" key="1">
    <source>
        <dbReference type="ARBA" id="ARBA00010652"/>
    </source>
</evidence>
<feature type="region of interest" description="Disordered" evidence="2">
    <location>
        <begin position="307"/>
        <end position="367"/>
    </location>
</feature>
<keyword evidence="5" id="KW-1185">Reference proteome</keyword>
<dbReference type="Gene3D" id="1.20.1260.20">
    <property type="entry name" value="PPE superfamily"/>
    <property type="match status" value="1"/>
</dbReference>
<dbReference type="Proteomes" id="UP000317344">
    <property type="component" value="Chromosome"/>
</dbReference>
<accession>A0A516X5L4</accession>
<dbReference type="InterPro" id="IPR038332">
    <property type="entry name" value="PPE_sf"/>
</dbReference>
<feature type="compositionally biased region" description="Basic and acidic residues" evidence="2">
    <location>
        <begin position="357"/>
        <end position="367"/>
    </location>
</feature>
<dbReference type="AlphaFoldDB" id="A0A516X5L4"/>
<name>A0A516X5L4_9ACTN</name>
<dbReference type="OrthoDB" id="4571617at2"/>
<feature type="compositionally biased region" description="Low complexity" evidence="2">
    <location>
        <begin position="307"/>
        <end position="325"/>
    </location>
</feature>
<dbReference type="SUPFAM" id="SSF140459">
    <property type="entry name" value="PE/PPE dimer-like"/>
    <property type="match status" value="1"/>
</dbReference>
<organism evidence="4 5">
    <name type="scientific">Tomitella fengzijianii</name>
    <dbReference type="NCBI Taxonomy" id="2597660"/>
    <lineage>
        <taxon>Bacteria</taxon>
        <taxon>Bacillati</taxon>
        <taxon>Actinomycetota</taxon>
        <taxon>Actinomycetes</taxon>
        <taxon>Mycobacteriales</taxon>
        <taxon>Tomitella</taxon>
    </lineage>
</organism>
<comment type="similarity">
    <text evidence="1">Belongs to the mycobacterial PPE family.</text>
</comment>
<protein>
    <submittedName>
        <fullName evidence="4">PPE domain-containing protein</fullName>
    </submittedName>
</protein>
<dbReference type="KEGG" id="toy:FO059_14815"/>
<dbReference type="Pfam" id="PF00823">
    <property type="entry name" value="PPE"/>
    <property type="match status" value="1"/>
</dbReference>
<proteinExistence type="inferred from homology"/>
<reference evidence="4 5" key="1">
    <citation type="submission" date="2019-07" db="EMBL/GenBank/DDBJ databases">
        <title>Tomitella cavernea sp. nov., an actinomycete isolated from soil.</title>
        <authorList>
            <person name="Cheng J."/>
        </authorList>
    </citation>
    <scope>NUCLEOTIDE SEQUENCE [LARGE SCALE GENOMIC DNA]</scope>
    <source>
        <strain evidence="4 5">HY188</strain>
    </source>
</reference>
<dbReference type="InterPro" id="IPR000030">
    <property type="entry name" value="PPE_dom"/>
</dbReference>
<feature type="domain" description="PPE" evidence="3">
    <location>
        <begin position="9"/>
        <end position="168"/>
    </location>
</feature>
<evidence type="ECO:0000313" key="4">
    <source>
        <dbReference type="EMBL" id="QDQ98355.1"/>
    </source>
</evidence>
<gene>
    <name evidence="4" type="ORF">FO059_14815</name>
</gene>
<evidence type="ECO:0000259" key="3">
    <source>
        <dbReference type="Pfam" id="PF00823"/>
    </source>
</evidence>
<evidence type="ECO:0000313" key="5">
    <source>
        <dbReference type="Proteomes" id="UP000317344"/>
    </source>
</evidence>
<evidence type="ECO:0000256" key="2">
    <source>
        <dbReference type="SAM" id="MobiDB-lite"/>
    </source>
</evidence>
<dbReference type="EMBL" id="CP041765">
    <property type="protein sequence ID" value="QDQ98355.1"/>
    <property type="molecule type" value="Genomic_DNA"/>
</dbReference>
<reference evidence="4 5" key="2">
    <citation type="submission" date="2019-07" db="EMBL/GenBank/DDBJ databases">
        <authorList>
            <person name="Huang Y."/>
        </authorList>
    </citation>
    <scope>NUCLEOTIDE SEQUENCE [LARGE SCALE GENOMIC DNA]</scope>
    <source>
        <strain evidence="4 5">HY188</strain>
    </source>
</reference>
<dbReference type="RefSeq" id="WP_143909760.1">
    <property type="nucleotide sequence ID" value="NZ_CP041765.1"/>
</dbReference>